<dbReference type="PANTHER" id="PTHR30472:SF27">
    <property type="entry name" value="PETROBACTIN IMPORT SYSTEM PERMEASE PROTEIN YCLN"/>
    <property type="match status" value="1"/>
</dbReference>
<dbReference type="EMBL" id="CCSE01000001">
    <property type="protein sequence ID" value="CDZ99049.1"/>
    <property type="molecule type" value="Genomic_DNA"/>
</dbReference>
<sequence length="321" mass="34912">MIQKLFRLDILIFLLIVLSILSMFVGVSQIHITDIFTLTENQMSILIHSRMPRTVSIIIAGASLAVCGLVMQQLTRNKFVSPTTAGTTEWAQLGILLGLIFFPAISMMGRLFFAVALALLGTMLFMSIITRIKFKDVIFVPLIGMMLGGVVASVSTFLALRADMLQAISGWMHGSFSTLISGKYEILYISIPLFIIVFLYAAQFTVAGMGEDFSTNLGLNYKLIVNIGLFLTAAMTAIVVVSVGMLPFLGLIVPNIVSIFRGDHLKGTLTITAVTGAIFVMICDILGRIIIAPYEVSVGLMIATIGSAIFLILIFRRVKNA</sequence>
<dbReference type="Proteomes" id="UP000044136">
    <property type="component" value="Unassembled WGS sequence"/>
</dbReference>
<feature type="transmembrane region" description="Helical" evidence="10">
    <location>
        <begin position="186"/>
        <end position="207"/>
    </location>
</feature>
<evidence type="ECO:0000256" key="4">
    <source>
        <dbReference type="ARBA" id="ARBA00022475"/>
    </source>
</evidence>
<feature type="transmembrane region" description="Helical" evidence="10">
    <location>
        <begin position="297"/>
        <end position="315"/>
    </location>
</feature>
<name>A0A078LYG2_9STAP</name>
<evidence type="ECO:0000256" key="9">
    <source>
        <dbReference type="ARBA" id="ARBA00023136"/>
    </source>
</evidence>
<evidence type="ECO:0000256" key="3">
    <source>
        <dbReference type="ARBA" id="ARBA00022448"/>
    </source>
</evidence>
<evidence type="ECO:0000256" key="1">
    <source>
        <dbReference type="ARBA" id="ARBA00004651"/>
    </source>
</evidence>
<keyword evidence="5" id="KW-0410">Iron transport</keyword>
<dbReference type="AlphaFoldDB" id="A0A078LYG2"/>
<dbReference type="eggNOG" id="COG4606">
    <property type="taxonomic scope" value="Bacteria"/>
</dbReference>
<keyword evidence="3" id="KW-0813">Transport</keyword>
<dbReference type="Gene3D" id="1.10.3470.10">
    <property type="entry name" value="ABC transporter involved in vitamin B12 uptake, BtuC"/>
    <property type="match status" value="1"/>
</dbReference>
<keyword evidence="8" id="KW-0408">Iron</keyword>
<evidence type="ECO:0000256" key="8">
    <source>
        <dbReference type="ARBA" id="ARBA00023004"/>
    </source>
</evidence>
<evidence type="ECO:0000256" key="2">
    <source>
        <dbReference type="ARBA" id="ARBA00007935"/>
    </source>
</evidence>
<dbReference type="RefSeq" id="WP_035807487.1">
    <property type="nucleotide sequence ID" value="NZ_CCSE01000001.1"/>
</dbReference>
<dbReference type="CDD" id="cd06550">
    <property type="entry name" value="TM_ABC_iron-siderophores_like"/>
    <property type="match status" value="1"/>
</dbReference>
<evidence type="ECO:0000313" key="12">
    <source>
        <dbReference type="Proteomes" id="UP000044136"/>
    </source>
</evidence>
<dbReference type="GO" id="GO:0005886">
    <property type="term" value="C:plasma membrane"/>
    <property type="evidence" value="ECO:0007669"/>
    <property type="project" value="UniProtKB-SubCell"/>
</dbReference>
<feature type="transmembrane region" description="Helical" evidence="10">
    <location>
        <begin position="227"/>
        <end position="257"/>
    </location>
</feature>
<evidence type="ECO:0000313" key="11">
    <source>
        <dbReference type="EMBL" id="CDZ99049.1"/>
    </source>
</evidence>
<comment type="subcellular location">
    <subcellularLocation>
        <location evidence="1">Cell membrane</location>
        <topology evidence="1">Multi-pass membrane protein</topology>
    </subcellularLocation>
</comment>
<dbReference type="STRING" id="1461582.BN1048_00168"/>
<dbReference type="OrthoDB" id="9811975at2"/>
<feature type="transmembrane region" description="Helical" evidence="10">
    <location>
        <begin position="111"/>
        <end position="132"/>
    </location>
</feature>
<organism evidence="11 12">
    <name type="scientific">Jeotgalicoccus saudimassiliensis</name>
    <dbReference type="NCBI Taxonomy" id="1461582"/>
    <lineage>
        <taxon>Bacteria</taxon>
        <taxon>Bacillati</taxon>
        <taxon>Bacillota</taxon>
        <taxon>Bacilli</taxon>
        <taxon>Bacillales</taxon>
        <taxon>Staphylococcaceae</taxon>
        <taxon>Jeotgalicoccus</taxon>
    </lineage>
</organism>
<keyword evidence="4" id="KW-1003">Cell membrane</keyword>
<evidence type="ECO:0000256" key="10">
    <source>
        <dbReference type="SAM" id="Phobius"/>
    </source>
</evidence>
<dbReference type="GO" id="GO:0033214">
    <property type="term" value="P:siderophore-iron import into cell"/>
    <property type="evidence" value="ECO:0007669"/>
    <property type="project" value="TreeGrafter"/>
</dbReference>
<protein>
    <submittedName>
        <fullName evidence="11">Fe(3+) dicitrate transport system permease protein FecD</fullName>
    </submittedName>
</protein>
<feature type="transmembrane region" description="Helical" evidence="10">
    <location>
        <begin position="12"/>
        <end position="32"/>
    </location>
</feature>
<evidence type="ECO:0000256" key="6">
    <source>
        <dbReference type="ARBA" id="ARBA00022692"/>
    </source>
</evidence>
<dbReference type="PANTHER" id="PTHR30472">
    <property type="entry name" value="FERRIC ENTEROBACTIN TRANSPORT SYSTEM PERMEASE PROTEIN"/>
    <property type="match status" value="1"/>
</dbReference>
<dbReference type="SUPFAM" id="SSF81345">
    <property type="entry name" value="ABC transporter involved in vitamin B12 uptake, BtuC"/>
    <property type="match status" value="1"/>
</dbReference>
<dbReference type="FunFam" id="1.10.3470.10:FF:000004">
    <property type="entry name" value="Iron compound ABC transporter, permease"/>
    <property type="match status" value="1"/>
</dbReference>
<keyword evidence="5" id="KW-0406">Ion transport</keyword>
<proteinExistence type="inferred from homology"/>
<keyword evidence="12" id="KW-1185">Reference proteome</keyword>
<accession>A0A078LYG2</accession>
<evidence type="ECO:0000256" key="7">
    <source>
        <dbReference type="ARBA" id="ARBA00022989"/>
    </source>
</evidence>
<evidence type="ECO:0000256" key="5">
    <source>
        <dbReference type="ARBA" id="ARBA00022496"/>
    </source>
</evidence>
<dbReference type="GO" id="GO:0022857">
    <property type="term" value="F:transmembrane transporter activity"/>
    <property type="evidence" value="ECO:0007669"/>
    <property type="project" value="InterPro"/>
</dbReference>
<feature type="transmembrane region" description="Helical" evidence="10">
    <location>
        <begin position="269"/>
        <end position="291"/>
    </location>
</feature>
<gene>
    <name evidence="11" type="primary">fecD</name>
    <name evidence="11" type="ORF">BN1048_00168</name>
</gene>
<dbReference type="InterPro" id="IPR000522">
    <property type="entry name" value="ABC_transptr_permease_BtuC"/>
</dbReference>
<keyword evidence="7 10" id="KW-1133">Transmembrane helix</keyword>
<dbReference type="Pfam" id="PF01032">
    <property type="entry name" value="FecCD"/>
    <property type="match status" value="1"/>
</dbReference>
<dbReference type="HOGENOM" id="CLU_013016_3_0_9"/>
<feature type="transmembrane region" description="Helical" evidence="10">
    <location>
        <begin position="138"/>
        <end position="160"/>
    </location>
</feature>
<reference evidence="11 12" key="1">
    <citation type="submission" date="2014-07" db="EMBL/GenBank/DDBJ databases">
        <authorList>
            <person name="Urmite Genomes Urmite Genomes"/>
        </authorList>
    </citation>
    <scope>NUCLEOTIDE SEQUENCE [LARGE SCALE GENOMIC DNA]</scope>
    <source>
        <strain evidence="11 12">13MG44_air</strain>
    </source>
</reference>
<keyword evidence="6 10" id="KW-0812">Transmembrane</keyword>
<feature type="transmembrane region" description="Helical" evidence="10">
    <location>
        <begin position="52"/>
        <end position="71"/>
    </location>
</feature>
<keyword evidence="9 10" id="KW-0472">Membrane</keyword>
<comment type="similarity">
    <text evidence="2">Belongs to the binding-protein-dependent transport system permease family. FecCD subfamily.</text>
</comment>
<dbReference type="InterPro" id="IPR037294">
    <property type="entry name" value="ABC_BtuC-like"/>
</dbReference>